<dbReference type="InterPro" id="IPR051156">
    <property type="entry name" value="Mito/Outer_Membr_Metalloprot"/>
</dbReference>
<comment type="cofactor">
    <cofactor evidence="6">
        <name>Zn(2+)</name>
        <dbReference type="ChEBI" id="CHEBI:29105"/>
    </cofactor>
    <text evidence="6">Binds 1 zinc ion per subunit.</text>
</comment>
<dbReference type="GO" id="GO:0005743">
    <property type="term" value="C:mitochondrial inner membrane"/>
    <property type="evidence" value="ECO:0007669"/>
    <property type="project" value="TreeGrafter"/>
</dbReference>
<dbReference type="AlphaFoldDB" id="A0AAF0ETZ1"/>
<feature type="domain" description="Peptidase M48" evidence="7">
    <location>
        <begin position="66"/>
        <end position="160"/>
    </location>
</feature>
<evidence type="ECO:0000256" key="2">
    <source>
        <dbReference type="ARBA" id="ARBA00022723"/>
    </source>
</evidence>
<dbReference type="PANTHER" id="PTHR22726">
    <property type="entry name" value="METALLOENDOPEPTIDASE OMA1"/>
    <property type="match status" value="1"/>
</dbReference>
<keyword evidence="4 6" id="KW-0862">Zinc</keyword>
<keyword evidence="2" id="KW-0479">Metal-binding</keyword>
<evidence type="ECO:0000256" key="5">
    <source>
        <dbReference type="ARBA" id="ARBA00023049"/>
    </source>
</evidence>
<dbReference type="EMBL" id="CP119881">
    <property type="protein sequence ID" value="WFD36861.1"/>
    <property type="molecule type" value="Genomic_DNA"/>
</dbReference>
<evidence type="ECO:0000256" key="4">
    <source>
        <dbReference type="ARBA" id="ARBA00022833"/>
    </source>
</evidence>
<dbReference type="Proteomes" id="UP001219933">
    <property type="component" value="Chromosome 5"/>
</dbReference>
<evidence type="ECO:0000256" key="6">
    <source>
        <dbReference type="RuleBase" id="RU003983"/>
    </source>
</evidence>
<evidence type="ECO:0000259" key="7">
    <source>
        <dbReference type="Pfam" id="PF01435"/>
    </source>
</evidence>
<dbReference type="CDD" id="cd07331">
    <property type="entry name" value="M48C_Oma1_like"/>
    <property type="match status" value="1"/>
</dbReference>
<evidence type="ECO:0000313" key="8">
    <source>
        <dbReference type="EMBL" id="WFD36861.1"/>
    </source>
</evidence>
<dbReference type="GO" id="GO:0046872">
    <property type="term" value="F:metal ion binding"/>
    <property type="evidence" value="ECO:0007669"/>
    <property type="project" value="UniProtKB-KW"/>
</dbReference>
<organism evidence="8 9">
    <name type="scientific">Malassezia cuniculi</name>
    <dbReference type="NCBI Taxonomy" id="948313"/>
    <lineage>
        <taxon>Eukaryota</taxon>
        <taxon>Fungi</taxon>
        <taxon>Dikarya</taxon>
        <taxon>Basidiomycota</taxon>
        <taxon>Ustilaginomycotina</taxon>
        <taxon>Malasseziomycetes</taxon>
        <taxon>Malasseziales</taxon>
        <taxon>Malasseziaceae</taxon>
        <taxon>Malassezia</taxon>
    </lineage>
</organism>
<dbReference type="GO" id="GO:0034982">
    <property type="term" value="P:mitochondrial protein processing"/>
    <property type="evidence" value="ECO:0007669"/>
    <property type="project" value="TreeGrafter"/>
</dbReference>
<dbReference type="InterPro" id="IPR001915">
    <property type="entry name" value="Peptidase_M48"/>
</dbReference>
<evidence type="ECO:0000256" key="3">
    <source>
        <dbReference type="ARBA" id="ARBA00022801"/>
    </source>
</evidence>
<dbReference type="GO" id="GO:0004222">
    <property type="term" value="F:metalloendopeptidase activity"/>
    <property type="evidence" value="ECO:0007669"/>
    <property type="project" value="InterPro"/>
</dbReference>
<keyword evidence="9" id="KW-1185">Reference proteome</keyword>
<name>A0AAF0ETZ1_9BASI</name>
<reference evidence="8" key="1">
    <citation type="submission" date="2023-03" db="EMBL/GenBank/DDBJ databases">
        <title>Mating type loci evolution in Malassezia.</title>
        <authorList>
            <person name="Coelho M.A."/>
        </authorList>
    </citation>
    <scope>NUCLEOTIDE SEQUENCE</scope>
    <source>
        <strain evidence="8">CBS 11721</strain>
    </source>
</reference>
<comment type="similarity">
    <text evidence="6">Belongs to the peptidase M48 family.</text>
</comment>
<gene>
    <name evidence="8" type="primary">OMA1</name>
    <name evidence="8" type="ORF">MCUN1_003751</name>
</gene>
<protein>
    <submittedName>
        <fullName evidence="8">Metalloendopeptidase</fullName>
    </submittedName>
</protein>
<keyword evidence="3 6" id="KW-0378">Hydrolase</keyword>
<accession>A0AAF0ETZ1</accession>
<dbReference type="Gene3D" id="3.30.2010.10">
    <property type="entry name" value="Metalloproteases ('zincins'), catalytic domain"/>
    <property type="match status" value="1"/>
</dbReference>
<dbReference type="PANTHER" id="PTHR22726:SF1">
    <property type="entry name" value="METALLOENDOPEPTIDASE OMA1, MITOCHONDRIAL"/>
    <property type="match status" value="1"/>
</dbReference>
<keyword evidence="5 6" id="KW-0482">Metalloprotease</keyword>
<keyword evidence="1 6" id="KW-0645">Protease</keyword>
<evidence type="ECO:0000256" key="1">
    <source>
        <dbReference type="ARBA" id="ARBA00022670"/>
    </source>
</evidence>
<proteinExistence type="inferred from homology"/>
<dbReference type="Pfam" id="PF01435">
    <property type="entry name" value="Peptidase_M48"/>
    <property type="match status" value="1"/>
</dbReference>
<dbReference type="GO" id="GO:0006515">
    <property type="term" value="P:protein quality control for misfolded or incompletely synthesized proteins"/>
    <property type="evidence" value="ECO:0007669"/>
    <property type="project" value="TreeGrafter"/>
</dbReference>
<sequence length="178" mass="19263">MGGAGVYYVVNLEQVPSTGRWRFNDISIADEKEMGDQAFQQTLAQFRGRLLPESHPASVQVRRVVSRIVNAAAQLDAERAPGAEPTQWSVYVVHDNQMNAFVLPGGKIFVFTGILPVCGGDAGLATVLSHEVAHQLARHSAEKMAGYKVLLLGSFVLNLLGMDFGLSRIALNLLLSCV</sequence>
<evidence type="ECO:0000313" key="9">
    <source>
        <dbReference type="Proteomes" id="UP001219933"/>
    </source>
</evidence>